<sequence>MGQRKRSHRQDFLQELGKLSNSITSKKVCFQGREPSSVLEENGVTRLLLRDWCNGNFKTQFNLKSTMTGRRRGQNENGVAMFGVEWCCDVWCLLTVRYCLIKGVMCHGLDTNR</sequence>
<keyword evidence="2" id="KW-1185">Reference proteome</keyword>
<name>A0ABP0HVW7_9DINO</name>
<evidence type="ECO:0000313" key="2">
    <source>
        <dbReference type="Proteomes" id="UP001642484"/>
    </source>
</evidence>
<reference evidence="1 2" key="1">
    <citation type="submission" date="2024-02" db="EMBL/GenBank/DDBJ databases">
        <authorList>
            <person name="Chen Y."/>
            <person name="Shah S."/>
            <person name="Dougan E. K."/>
            <person name="Thang M."/>
            <person name="Chan C."/>
        </authorList>
    </citation>
    <scope>NUCLEOTIDE SEQUENCE [LARGE SCALE GENOMIC DNA]</scope>
</reference>
<dbReference type="EMBL" id="CAXAMN010001353">
    <property type="protein sequence ID" value="CAK8993968.1"/>
    <property type="molecule type" value="Genomic_DNA"/>
</dbReference>
<proteinExistence type="predicted"/>
<evidence type="ECO:0000313" key="1">
    <source>
        <dbReference type="EMBL" id="CAK8993968.1"/>
    </source>
</evidence>
<gene>
    <name evidence="1" type="ORF">CCMP2556_LOCUS3456</name>
</gene>
<accession>A0ABP0HVW7</accession>
<protein>
    <submittedName>
        <fullName evidence="1">Uncharacterized protein</fullName>
    </submittedName>
</protein>
<dbReference type="Proteomes" id="UP001642484">
    <property type="component" value="Unassembled WGS sequence"/>
</dbReference>
<comment type="caution">
    <text evidence="1">The sequence shown here is derived from an EMBL/GenBank/DDBJ whole genome shotgun (WGS) entry which is preliminary data.</text>
</comment>
<organism evidence="1 2">
    <name type="scientific">Durusdinium trenchii</name>
    <dbReference type="NCBI Taxonomy" id="1381693"/>
    <lineage>
        <taxon>Eukaryota</taxon>
        <taxon>Sar</taxon>
        <taxon>Alveolata</taxon>
        <taxon>Dinophyceae</taxon>
        <taxon>Suessiales</taxon>
        <taxon>Symbiodiniaceae</taxon>
        <taxon>Durusdinium</taxon>
    </lineage>
</organism>